<dbReference type="EMBL" id="JAJOMB010000008">
    <property type="protein sequence ID" value="MCD5312540.1"/>
    <property type="molecule type" value="Genomic_DNA"/>
</dbReference>
<dbReference type="RefSeq" id="WP_231442871.1">
    <property type="nucleotide sequence ID" value="NZ_JAJOMB010000008.1"/>
</dbReference>
<evidence type="ECO:0000313" key="3">
    <source>
        <dbReference type="Proteomes" id="UP001138997"/>
    </source>
</evidence>
<evidence type="ECO:0008006" key="4">
    <source>
        <dbReference type="Google" id="ProtNLM"/>
    </source>
</evidence>
<accession>A0A9X1NEV5</accession>
<organism evidence="2 3">
    <name type="scientific">Kineosporia babensis</name>
    <dbReference type="NCBI Taxonomy" id="499548"/>
    <lineage>
        <taxon>Bacteria</taxon>
        <taxon>Bacillati</taxon>
        <taxon>Actinomycetota</taxon>
        <taxon>Actinomycetes</taxon>
        <taxon>Kineosporiales</taxon>
        <taxon>Kineosporiaceae</taxon>
        <taxon>Kineosporia</taxon>
    </lineage>
</organism>
<gene>
    <name evidence="2" type="ORF">LR394_16655</name>
</gene>
<evidence type="ECO:0000256" key="1">
    <source>
        <dbReference type="SAM" id="MobiDB-lite"/>
    </source>
</evidence>
<feature type="region of interest" description="Disordered" evidence="1">
    <location>
        <begin position="10"/>
        <end position="64"/>
    </location>
</feature>
<evidence type="ECO:0000313" key="2">
    <source>
        <dbReference type="EMBL" id="MCD5312540.1"/>
    </source>
</evidence>
<sequence>MSDELEAILRSVASGEMSPEAAMKAMDEQKAREAQAAAAPSRPAPASPIFGSAKSAPSFRAGGTPPVNGPITGIRVLGSYRSVQIVADPAVAQLYVTGSHRITQEGTTLIVSGTGPLDEPSADRPPNSGNLFGNFSFSDLPKTITWARSWKEHQLEIRVNPELLVELETTGAEVKLNGLVGGLKARVVASSLKADKLRGPLDLEAVSSSVKVSAVPLGESRLTAESSSARLTLLEGSDLRISGSNRMGRLQLPDRPVSTLPLDDQVTESVVGNGRDLLRVEAVMSSVTVGAQVWDEVPL</sequence>
<dbReference type="Proteomes" id="UP001138997">
    <property type="component" value="Unassembled WGS sequence"/>
</dbReference>
<keyword evidence="3" id="KW-1185">Reference proteome</keyword>
<protein>
    <recommendedName>
        <fullName evidence="4">Adhesin domain-containing protein</fullName>
    </recommendedName>
</protein>
<name>A0A9X1NEV5_9ACTN</name>
<comment type="caution">
    <text evidence="2">The sequence shown here is derived from an EMBL/GenBank/DDBJ whole genome shotgun (WGS) entry which is preliminary data.</text>
</comment>
<dbReference type="AlphaFoldDB" id="A0A9X1NEV5"/>
<reference evidence="2" key="1">
    <citation type="submission" date="2021-11" db="EMBL/GenBank/DDBJ databases">
        <title>Streptomyces corallinus and Kineosporia corallina sp. nov., two new coral-derived marine actinobacteria.</title>
        <authorList>
            <person name="Buangrab K."/>
            <person name="Sutthacheep M."/>
            <person name="Yeemin T."/>
            <person name="Harunari E."/>
            <person name="Igarashi Y."/>
            <person name="Sripreechasak P."/>
            <person name="Kanchanasin P."/>
            <person name="Tanasupawat S."/>
            <person name="Phongsopitanun W."/>
        </authorList>
    </citation>
    <scope>NUCLEOTIDE SEQUENCE</scope>
    <source>
        <strain evidence="2">JCM 31032</strain>
    </source>
</reference>
<proteinExistence type="predicted"/>